<proteinExistence type="predicted"/>
<reference evidence="1 2" key="1">
    <citation type="submission" date="2023-05" db="EMBL/GenBank/DDBJ databases">
        <title>B98-5 Cell Line De Novo Hybrid Assembly: An Optical Mapping Approach.</title>
        <authorList>
            <person name="Kananen K."/>
            <person name="Auerbach J.A."/>
            <person name="Kautto E."/>
            <person name="Blachly J.S."/>
        </authorList>
    </citation>
    <scope>NUCLEOTIDE SEQUENCE [LARGE SCALE GENOMIC DNA]</scope>
    <source>
        <strain evidence="1">B95-8</strain>
        <tissue evidence="1">Cell line</tissue>
    </source>
</reference>
<comment type="caution">
    <text evidence="1">The sequence shown here is derived from an EMBL/GenBank/DDBJ whole genome shotgun (WGS) entry which is preliminary data.</text>
</comment>
<keyword evidence="2" id="KW-1185">Reference proteome</keyword>
<dbReference type="Proteomes" id="UP001266305">
    <property type="component" value="Unassembled WGS sequence"/>
</dbReference>
<dbReference type="EMBL" id="JASSZA010000001">
    <property type="protein sequence ID" value="KAK2121637.1"/>
    <property type="molecule type" value="Genomic_DNA"/>
</dbReference>
<evidence type="ECO:0000313" key="1">
    <source>
        <dbReference type="EMBL" id="KAK2121637.1"/>
    </source>
</evidence>
<protein>
    <submittedName>
        <fullName evidence="1">Integral membrane protein dgcr2/IDD</fullName>
    </submittedName>
</protein>
<accession>A0ABQ9WJ00</accession>
<organism evidence="1 2">
    <name type="scientific">Saguinus oedipus</name>
    <name type="common">Cotton-top tamarin</name>
    <name type="synonym">Oedipomidas oedipus</name>
    <dbReference type="NCBI Taxonomy" id="9490"/>
    <lineage>
        <taxon>Eukaryota</taxon>
        <taxon>Metazoa</taxon>
        <taxon>Chordata</taxon>
        <taxon>Craniata</taxon>
        <taxon>Vertebrata</taxon>
        <taxon>Euteleostomi</taxon>
        <taxon>Mammalia</taxon>
        <taxon>Eutheria</taxon>
        <taxon>Euarchontoglires</taxon>
        <taxon>Primates</taxon>
        <taxon>Haplorrhini</taxon>
        <taxon>Platyrrhini</taxon>
        <taxon>Cebidae</taxon>
        <taxon>Callitrichinae</taxon>
        <taxon>Saguinus</taxon>
    </lineage>
</organism>
<name>A0ABQ9WJ00_SAGOE</name>
<gene>
    <name evidence="1" type="primary">DGCR2_2</name>
    <name evidence="1" type="ORF">P7K49_003023</name>
</gene>
<evidence type="ECO:0000313" key="2">
    <source>
        <dbReference type="Proteomes" id="UP001266305"/>
    </source>
</evidence>
<sequence>MSENDNVFCAQLQCFHFPTLRHHDLHSWHAESCYEKSSFLCKRMDALHQLTPCSQGLFAAL</sequence>